<sequence length="120" mass="13914">MTICPEIYRQRAVIEGLYGVEEITEQTVRQVLQIMTETLGMTPIAELLIFSPDQVSELHHGIGGFQAWAESGCSFYTWREQKLFTLDLYSCKPFSVTKCIQQLEDILRVEIIEWRDPLSR</sequence>
<comment type="caution">
    <text evidence="10">The sequence shown here is derived from an EMBL/GenBank/DDBJ whole genome shotgun (WGS) entry which is preliminary data.</text>
</comment>
<keyword evidence="9" id="KW-0670">Pyruvate</keyword>
<evidence type="ECO:0000256" key="2">
    <source>
        <dbReference type="ARBA" id="ARBA00022793"/>
    </source>
</evidence>
<evidence type="ECO:0000256" key="7">
    <source>
        <dbReference type="ARBA" id="ARBA00023239"/>
    </source>
</evidence>
<dbReference type="Pfam" id="PF02675">
    <property type="entry name" value="AdoMet_dc"/>
    <property type="match status" value="1"/>
</dbReference>
<name>A0A2N6CWS9_9GAMM</name>
<evidence type="ECO:0000313" key="11">
    <source>
        <dbReference type="Proteomes" id="UP000235015"/>
    </source>
</evidence>
<dbReference type="GO" id="GO:0008295">
    <property type="term" value="P:spermidine biosynthetic process"/>
    <property type="evidence" value="ECO:0007669"/>
    <property type="project" value="UniProtKB-KW"/>
</dbReference>
<keyword evidence="4" id="KW-0745">Spermidine biosynthesis</keyword>
<dbReference type="SUPFAM" id="SSF56276">
    <property type="entry name" value="S-adenosylmethionine decarboxylase"/>
    <property type="match status" value="1"/>
</dbReference>
<keyword evidence="5" id="KW-0620">Polyamine biosynthesis</keyword>
<gene>
    <name evidence="10" type="ORF">C0630_09315</name>
</gene>
<keyword evidence="2" id="KW-0210">Decarboxylase</keyword>
<reference evidence="10 11" key="1">
    <citation type="submission" date="2017-11" db="EMBL/GenBank/DDBJ databases">
        <title>Genome-resolved metagenomics identifies genetic mobility, metabolic interactions, and unexpected diversity in perchlorate-reducing communities.</title>
        <authorList>
            <person name="Barnum T.P."/>
            <person name="Figueroa I.A."/>
            <person name="Carlstrom C.I."/>
            <person name="Lucas L.N."/>
            <person name="Engelbrektson A.L."/>
            <person name="Coates J.D."/>
        </authorList>
    </citation>
    <scope>NUCLEOTIDE SEQUENCE [LARGE SCALE GENOMIC DNA]</scope>
    <source>
        <strain evidence="10">BM301</strain>
    </source>
</reference>
<comment type="cofactor">
    <cofactor evidence="1">
        <name>pyruvate</name>
        <dbReference type="ChEBI" id="CHEBI:15361"/>
    </cofactor>
</comment>
<evidence type="ECO:0000313" key="10">
    <source>
        <dbReference type="EMBL" id="PLX61728.1"/>
    </source>
</evidence>
<keyword evidence="7" id="KW-0456">Lyase</keyword>
<dbReference type="Proteomes" id="UP000235015">
    <property type="component" value="Unassembled WGS sequence"/>
</dbReference>
<dbReference type="Gene3D" id="3.60.90.10">
    <property type="entry name" value="S-adenosylmethionine decarboxylase"/>
    <property type="match status" value="1"/>
</dbReference>
<keyword evidence="6" id="KW-0865">Zymogen</keyword>
<proteinExistence type="predicted"/>
<evidence type="ECO:0000256" key="4">
    <source>
        <dbReference type="ARBA" id="ARBA00023066"/>
    </source>
</evidence>
<evidence type="ECO:0000256" key="9">
    <source>
        <dbReference type="ARBA" id="ARBA00023317"/>
    </source>
</evidence>
<dbReference type="STRING" id="1111735.GCA_000428045_03794"/>
<dbReference type="RefSeq" id="WP_273439040.1">
    <property type="nucleotide sequence ID" value="NZ_PKUN01000010.1"/>
</dbReference>
<evidence type="ECO:0000256" key="1">
    <source>
        <dbReference type="ARBA" id="ARBA00001928"/>
    </source>
</evidence>
<protein>
    <submittedName>
        <fullName evidence="10">Uncharacterized protein</fullName>
    </submittedName>
</protein>
<evidence type="ECO:0000256" key="6">
    <source>
        <dbReference type="ARBA" id="ARBA00023145"/>
    </source>
</evidence>
<keyword evidence="8" id="KW-0704">Schiff base</keyword>
<organism evidence="10 11">
    <name type="scientific">Sedimenticola selenatireducens</name>
    <dbReference type="NCBI Taxonomy" id="191960"/>
    <lineage>
        <taxon>Bacteria</taxon>
        <taxon>Pseudomonadati</taxon>
        <taxon>Pseudomonadota</taxon>
        <taxon>Gammaproteobacteria</taxon>
        <taxon>Chromatiales</taxon>
        <taxon>Sedimenticolaceae</taxon>
        <taxon>Sedimenticola</taxon>
    </lineage>
</organism>
<evidence type="ECO:0000256" key="5">
    <source>
        <dbReference type="ARBA" id="ARBA00023115"/>
    </source>
</evidence>
<evidence type="ECO:0000256" key="8">
    <source>
        <dbReference type="ARBA" id="ARBA00023270"/>
    </source>
</evidence>
<dbReference type="EMBL" id="PKUN01000010">
    <property type="protein sequence ID" value="PLX61728.1"/>
    <property type="molecule type" value="Genomic_DNA"/>
</dbReference>
<evidence type="ECO:0000256" key="3">
    <source>
        <dbReference type="ARBA" id="ARBA00022813"/>
    </source>
</evidence>
<dbReference type="AlphaFoldDB" id="A0A2N6CWS9"/>
<dbReference type="InterPro" id="IPR016067">
    <property type="entry name" value="S-AdoMet_deCO2ase_core"/>
</dbReference>
<keyword evidence="3" id="KW-0068">Autocatalytic cleavage</keyword>
<dbReference type="InterPro" id="IPR003826">
    <property type="entry name" value="AdoMetDC_fam_prok"/>
</dbReference>
<accession>A0A2N6CWS9</accession>
<dbReference type="GO" id="GO:0004014">
    <property type="term" value="F:adenosylmethionine decarboxylase activity"/>
    <property type="evidence" value="ECO:0007669"/>
    <property type="project" value="InterPro"/>
</dbReference>